<evidence type="ECO:0000313" key="2">
    <source>
        <dbReference type="Proteomes" id="UP000237811"/>
    </source>
</evidence>
<reference evidence="1 2" key="1">
    <citation type="submission" date="2018-03" db="EMBL/GenBank/DDBJ databases">
        <authorList>
            <person name="Nguyen K."/>
            <person name="Fouts D."/>
            <person name="Sutton G."/>
        </authorList>
    </citation>
    <scope>NUCLEOTIDE SEQUENCE [LARGE SCALE GENOMIC DNA]</scope>
    <source>
        <strain evidence="1 2">AU14328</strain>
    </source>
</reference>
<evidence type="ECO:0000313" key="1">
    <source>
        <dbReference type="EMBL" id="PRE40143.1"/>
    </source>
</evidence>
<protein>
    <recommendedName>
        <fullName evidence="3">Bacteriophage protein</fullName>
    </recommendedName>
</protein>
<dbReference type="Proteomes" id="UP000237811">
    <property type="component" value="Unassembled WGS sequence"/>
</dbReference>
<sequence>MGLVGGPANGDELRSLVAKLNDEVRAFERRRNFLVKWQVDTVAMSLVTKLATDALDAKFGSWTSWFASVGAGYLYSAVKNSRAFAAASEVSQELIDTFVGLTLAPSNDAVVMWRARENLRK</sequence>
<name>A0AB37AII3_9BURK</name>
<proteinExistence type="predicted"/>
<organism evidence="1 2">
    <name type="scientific">Burkholderia multivorans</name>
    <dbReference type="NCBI Taxonomy" id="87883"/>
    <lineage>
        <taxon>Bacteria</taxon>
        <taxon>Pseudomonadati</taxon>
        <taxon>Pseudomonadota</taxon>
        <taxon>Betaproteobacteria</taxon>
        <taxon>Burkholderiales</taxon>
        <taxon>Burkholderiaceae</taxon>
        <taxon>Burkholderia</taxon>
        <taxon>Burkholderia cepacia complex</taxon>
    </lineage>
</organism>
<dbReference type="EMBL" id="PVFR01000090">
    <property type="protein sequence ID" value="PRE40143.1"/>
    <property type="molecule type" value="Genomic_DNA"/>
</dbReference>
<gene>
    <name evidence="1" type="ORF">C6P99_30105</name>
</gene>
<accession>A0AB37AII3</accession>
<comment type="caution">
    <text evidence="1">The sequence shown here is derived from an EMBL/GenBank/DDBJ whole genome shotgun (WGS) entry which is preliminary data.</text>
</comment>
<dbReference type="AlphaFoldDB" id="A0AB37AII3"/>
<evidence type="ECO:0008006" key="3">
    <source>
        <dbReference type="Google" id="ProtNLM"/>
    </source>
</evidence>